<dbReference type="Proteomes" id="UP000270296">
    <property type="component" value="Unassembled WGS sequence"/>
</dbReference>
<name>A0A183J107_9BILA</name>
<keyword evidence="14" id="KW-1185">Reference proteome</keyword>
<keyword evidence="4" id="KW-1003">Cell membrane</keyword>
<evidence type="ECO:0000313" key="13">
    <source>
        <dbReference type="EMBL" id="VDP23935.1"/>
    </source>
</evidence>
<keyword evidence="7" id="KW-0965">Cell junction</keyword>
<proteinExistence type="inferred from homology"/>
<dbReference type="GO" id="GO:0005921">
    <property type="term" value="C:gap junction"/>
    <property type="evidence" value="ECO:0007669"/>
    <property type="project" value="UniProtKB-SubCell"/>
</dbReference>
<evidence type="ECO:0000313" key="15">
    <source>
        <dbReference type="WBParaSite" id="SBAD_0000990301-mRNA-1"/>
    </source>
</evidence>
<dbReference type="PANTHER" id="PTHR11893:SF36">
    <property type="entry name" value="INNEXIN-5"/>
    <property type="match status" value="1"/>
</dbReference>
<evidence type="ECO:0000256" key="5">
    <source>
        <dbReference type="ARBA" id="ARBA00022692"/>
    </source>
</evidence>
<accession>A0A183J107</accession>
<dbReference type="PROSITE" id="PS51013">
    <property type="entry name" value="PANNEXIN"/>
    <property type="match status" value="1"/>
</dbReference>
<keyword evidence="10 12" id="KW-0472">Membrane</keyword>
<reference evidence="13 14" key="2">
    <citation type="submission" date="2018-11" db="EMBL/GenBank/DDBJ databases">
        <authorList>
            <consortium name="Pathogen Informatics"/>
        </authorList>
    </citation>
    <scope>NUCLEOTIDE SEQUENCE [LARGE SCALE GENOMIC DNA]</scope>
</reference>
<evidence type="ECO:0000256" key="2">
    <source>
        <dbReference type="ARBA" id="ARBA00004651"/>
    </source>
</evidence>
<evidence type="ECO:0000256" key="3">
    <source>
        <dbReference type="ARBA" id="ARBA00022448"/>
    </source>
</evidence>
<dbReference type="WBParaSite" id="SBAD_0000990301-mRNA-1">
    <property type="protein sequence ID" value="SBAD_0000990301-mRNA-1"/>
    <property type="gene ID" value="SBAD_0000990301"/>
</dbReference>
<keyword evidence="5 12" id="KW-0812">Transmembrane</keyword>
<dbReference type="GO" id="GO:0005243">
    <property type="term" value="F:gap junction channel activity"/>
    <property type="evidence" value="ECO:0007669"/>
    <property type="project" value="TreeGrafter"/>
</dbReference>
<organism evidence="15">
    <name type="scientific">Soboliphyme baturini</name>
    <dbReference type="NCBI Taxonomy" id="241478"/>
    <lineage>
        <taxon>Eukaryota</taxon>
        <taxon>Metazoa</taxon>
        <taxon>Ecdysozoa</taxon>
        <taxon>Nematoda</taxon>
        <taxon>Enoplea</taxon>
        <taxon>Dorylaimia</taxon>
        <taxon>Dioctophymatida</taxon>
        <taxon>Dioctophymatoidea</taxon>
        <taxon>Soboliphymatidae</taxon>
        <taxon>Soboliphyme</taxon>
    </lineage>
</organism>
<evidence type="ECO:0000256" key="9">
    <source>
        <dbReference type="ARBA" id="ARBA00023065"/>
    </source>
</evidence>
<dbReference type="AlphaFoldDB" id="A0A183J107"/>
<evidence type="ECO:0000256" key="8">
    <source>
        <dbReference type="ARBA" id="ARBA00022989"/>
    </source>
</evidence>
<reference evidence="15" key="1">
    <citation type="submission" date="2016-06" db="UniProtKB">
        <authorList>
            <consortium name="WormBaseParasite"/>
        </authorList>
    </citation>
    <scope>IDENTIFICATION</scope>
</reference>
<dbReference type="GO" id="GO:0005886">
    <property type="term" value="C:plasma membrane"/>
    <property type="evidence" value="ECO:0007669"/>
    <property type="project" value="UniProtKB-SubCell"/>
</dbReference>
<dbReference type="GO" id="GO:0034220">
    <property type="term" value="P:monoatomic ion transmembrane transport"/>
    <property type="evidence" value="ECO:0007669"/>
    <property type="project" value="UniProtKB-KW"/>
</dbReference>
<dbReference type="PANTHER" id="PTHR11893">
    <property type="entry name" value="INNEXIN"/>
    <property type="match status" value="1"/>
</dbReference>
<evidence type="ECO:0000313" key="14">
    <source>
        <dbReference type="Proteomes" id="UP000270296"/>
    </source>
</evidence>
<protein>
    <recommendedName>
        <fullName evidence="12">Innexin</fullName>
    </recommendedName>
</protein>
<keyword evidence="11 12" id="KW-0407">Ion channel</keyword>
<evidence type="ECO:0000256" key="10">
    <source>
        <dbReference type="ARBA" id="ARBA00023136"/>
    </source>
</evidence>
<sequence>MNFLSSCFNSLKPRNDDDAIDRLNYYYTCLIILFLSITITAKQYVGQPIQCWVPPQFTSSWEQYAENYCFVQNTFWIPMKEPIPSDRQRVSVSHVGYYQWVPFILAVEASLFYVPSLIWKFFNRRSGNKCKLTKISFGSLILR</sequence>
<evidence type="ECO:0000256" key="1">
    <source>
        <dbReference type="ARBA" id="ARBA00004610"/>
    </source>
</evidence>
<evidence type="ECO:0000256" key="12">
    <source>
        <dbReference type="RuleBase" id="RU010713"/>
    </source>
</evidence>
<feature type="transmembrane region" description="Helical" evidence="12">
    <location>
        <begin position="24"/>
        <end position="45"/>
    </location>
</feature>
<feature type="transmembrane region" description="Helical" evidence="12">
    <location>
        <begin position="97"/>
        <end position="119"/>
    </location>
</feature>
<dbReference type="PRINTS" id="PR01262">
    <property type="entry name" value="INNEXIN"/>
</dbReference>
<keyword evidence="6" id="KW-0303">Gap junction</keyword>
<comment type="similarity">
    <text evidence="12">Belongs to the pannexin family.</text>
</comment>
<dbReference type="EMBL" id="UZAM01012866">
    <property type="protein sequence ID" value="VDP23935.1"/>
    <property type="molecule type" value="Genomic_DNA"/>
</dbReference>
<gene>
    <name evidence="12" type="primary">inx</name>
    <name evidence="13" type="ORF">SBAD_LOCUS9555</name>
</gene>
<dbReference type="InterPro" id="IPR000990">
    <property type="entry name" value="Innexin"/>
</dbReference>
<comment type="function">
    <text evidence="12">Structural component of the gap junctions.</text>
</comment>
<evidence type="ECO:0000256" key="4">
    <source>
        <dbReference type="ARBA" id="ARBA00022475"/>
    </source>
</evidence>
<keyword evidence="3 12" id="KW-0813">Transport</keyword>
<evidence type="ECO:0000256" key="7">
    <source>
        <dbReference type="ARBA" id="ARBA00022949"/>
    </source>
</evidence>
<comment type="subcellular location">
    <subcellularLocation>
        <location evidence="1">Cell junction</location>
        <location evidence="1">Gap junction</location>
    </subcellularLocation>
    <subcellularLocation>
        <location evidence="2 12">Cell membrane</location>
        <topology evidence="2 12">Multi-pass membrane protein</topology>
    </subcellularLocation>
</comment>
<evidence type="ECO:0000256" key="11">
    <source>
        <dbReference type="ARBA" id="ARBA00023303"/>
    </source>
</evidence>
<dbReference type="Pfam" id="PF00876">
    <property type="entry name" value="Innexin"/>
    <property type="match status" value="1"/>
</dbReference>
<comment type="caution">
    <text evidence="12">Lacks conserved residue(s) required for the propagation of feature annotation.</text>
</comment>
<evidence type="ECO:0000256" key="6">
    <source>
        <dbReference type="ARBA" id="ARBA00022868"/>
    </source>
</evidence>
<dbReference type="OrthoDB" id="5813767at2759"/>
<keyword evidence="9 12" id="KW-0406">Ion transport</keyword>
<keyword evidence="8 12" id="KW-1133">Transmembrane helix</keyword>